<dbReference type="EMBL" id="CP002018">
    <property type="protein sequence ID" value="AEM40931.1"/>
    <property type="molecule type" value="Genomic_DNA"/>
</dbReference>
<dbReference type="RefSeq" id="WP_013384395.1">
    <property type="nucleotide sequence ID" value="NC_017384.1"/>
</dbReference>
<comment type="similarity">
    <text evidence="2 3">Belongs to the NrdI family.</text>
</comment>
<dbReference type="HAMAP" id="MF_00128">
    <property type="entry name" value="NrdI"/>
    <property type="match status" value="1"/>
</dbReference>
<dbReference type="NCBIfam" id="TIGR00333">
    <property type="entry name" value="nrdI"/>
    <property type="match status" value="1"/>
</dbReference>
<evidence type="ECO:0000256" key="3">
    <source>
        <dbReference type="HAMAP-Rule" id="MF_00128"/>
    </source>
</evidence>
<gene>
    <name evidence="3 4" type="primary">nrdI</name>
    <name evidence="4" type="ordered locus">KVU_1092</name>
</gene>
<evidence type="ECO:0000313" key="5">
    <source>
        <dbReference type="Proteomes" id="UP000000692"/>
    </source>
</evidence>
<proteinExistence type="inferred from homology"/>
<dbReference type="InterPro" id="IPR020852">
    <property type="entry name" value="RNR_Ib_NrdI_bac"/>
</dbReference>
<protein>
    <recommendedName>
        <fullName evidence="3">Protein NrdI</fullName>
    </recommendedName>
</protein>
<accession>F9Y6I5</accession>
<dbReference type="OrthoDB" id="350535at2"/>
<comment type="function">
    <text evidence="1 3">Probably involved in ribonucleotide reductase function.</text>
</comment>
<dbReference type="Pfam" id="PF07972">
    <property type="entry name" value="Flavodoxin_NdrI"/>
    <property type="match status" value="1"/>
</dbReference>
<dbReference type="PANTHER" id="PTHR37297:SF1">
    <property type="entry name" value="PROTEIN NRDI"/>
    <property type="match status" value="1"/>
</dbReference>
<organism evidence="4 5">
    <name type="scientific">Ketogulonicigenium vulgare (strain WSH-001)</name>
    <dbReference type="NCBI Taxonomy" id="759362"/>
    <lineage>
        <taxon>Bacteria</taxon>
        <taxon>Pseudomonadati</taxon>
        <taxon>Pseudomonadota</taxon>
        <taxon>Alphaproteobacteria</taxon>
        <taxon>Rhodobacterales</taxon>
        <taxon>Roseobacteraceae</taxon>
        <taxon>Ketogulonicigenium</taxon>
    </lineage>
</organism>
<dbReference type="GO" id="GO:0010181">
    <property type="term" value="F:FMN binding"/>
    <property type="evidence" value="ECO:0007669"/>
    <property type="project" value="InterPro"/>
</dbReference>
<dbReference type="Gene3D" id="3.40.50.360">
    <property type="match status" value="1"/>
</dbReference>
<dbReference type="PANTHER" id="PTHR37297">
    <property type="entry name" value="PROTEIN NRDI"/>
    <property type="match status" value="1"/>
</dbReference>
<dbReference type="SUPFAM" id="SSF52218">
    <property type="entry name" value="Flavoproteins"/>
    <property type="match status" value="1"/>
</dbReference>
<evidence type="ECO:0000256" key="1">
    <source>
        <dbReference type="ARBA" id="ARBA00003999"/>
    </source>
</evidence>
<name>F9Y6I5_KETVW</name>
<dbReference type="InterPro" id="IPR029039">
    <property type="entry name" value="Flavoprotein-like_sf"/>
</dbReference>
<dbReference type="KEGG" id="kvl:KVU_1092"/>
<sequence length="129" mass="14111">MIPIYFYSSGTGNTLKLAEKLDRPVIRIPIRQDDPLPVPDGPFVLMVPTYGDGNGRGIVPKRVIHFLNDPENRKYLRGVVGTGNRNFGTLFCQAARIVAQKCGVPVLHMAELAGTAADVRAINDILARL</sequence>
<dbReference type="HOGENOM" id="CLU_114845_0_0_5"/>
<keyword evidence="5" id="KW-1185">Reference proteome</keyword>
<evidence type="ECO:0000256" key="2">
    <source>
        <dbReference type="ARBA" id="ARBA00009942"/>
    </source>
</evidence>
<dbReference type="eggNOG" id="COG1780">
    <property type="taxonomic scope" value="Bacteria"/>
</dbReference>
<dbReference type="AlphaFoldDB" id="F9Y6I5"/>
<evidence type="ECO:0000313" key="4">
    <source>
        <dbReference type="EMBL" id="AEM40931.1"/>
    </source>
</evidence>
<dbReference type="PATRIC" id="fig|759362.5.peg.1127"/>
<dbReference type="PIRSF" id="PIRSF005087">
    <property type="entry name" value="NrdI"/>
    <property type="match status" value="1"/>
</dbReference>
<dbReference type="InterPro" id="IPR004465">
    <property type="entry name" value="RNR_NrdI"/>
</dbReference>
<reference evidence="4 5" key="1">
    <citation type="journal article" date="2011" name="J. Bacteriol.">
        <title>Complete genome sequence of the industrial strain Ketogulonicigenium vulgare WSH-001.</title>
        <authorList>
            <person name="Liu L."/>
            <person name="Li Y."/>
            <person name="Zhang J."/>
            <person name="Zhou Z."/>
            <person name="Liu J."/>
            <person name="Li X."/>
            <person name="Zhou J."/>
            <person name="Du G."/>
            <person name="Wang L."/>
            <person name="Chen J."/>
        </authorList>
    </citation>
    <scope>NUCLEOTIDE SEQUENCE [LARGE SCALE GENOMIC DNA]</scope>
    <source>
        <strain evidence="4 5">WSH-001</strain>
    </source>
</reference>
<dbReference type="Proteomes" id="UP000000692">
    <property type="component" value="Chromosome"/>
</dbReference>